<dbReference type="SUPFAM" id="SSF56281">
    <property type="entry name" value="Metallo-hydrolase/oxidoreductase"/>
    <property type="match status" value="1"/>
</dbReference>
<keyword evidence="4" id="KW-0862">Zinc</keyword>
<sequence length="292" mass="32711">MPITNQPVRQVASVYHRKIGDVTVTAVSDGGMQLPFWPYYELDEEKGKAILDANFEIMPPLLNTNCFLINVEGRLTLIDAGIGMGFGQVLQNIKEAGYTIEDIETVLLTHLHPDHSNGLIHTNGTKAFPKAEIVVNNIEYGYWMDNSNMKDPSDENEKGNFQMAQAALAPYKGRIRTFTTGENEPVPGIQAIEAPGHTPGHTAFLIKSNGDRLLIWGDILHNASIQLLRPDEKLAMDVFPEIAVKTRKRILDFAADEQLLISGMHLSFPGFGYIRKEQDHYVHVPEYWNSKL</sequence>
<dbReference type="Gene3D" id="3.60.15.10">
    <property type="entry name" value="Ribonuclease Z/Hydroxyacylglutathione hydrolase-like"/>
    <property type="match status" value="1"/>
</dbReference>
<evidence type="ECO:0000313" key="9">
    <source>
        <dbReference type="EMBL" id="MFK0522040.1"/>
    </source>
</evidence>
<comment type="catalytic activity">
    <reaction evidence="7">
        <text>3',5'-cyclic UMP + H2O = UMP + H(+)</text>
        <dbReference type="Rhea" id="RHEA:70575"/>
        <dbReference type="ChEBI" id="CHEBI:15377"/>
        <dbReference type="ChEBI" id="CHEBI:15378"/>
        <dbReference type="ChEBI" id="CHEBI:57865"/>
        <dbReference type="ChEBI" id="CHEBI:184387"/>
    </reaction>
    <physiologicalReaction direction="left-to-right" evidence="7">
        <dbReference type="Rhea" id="RHEA:70576"/>
    </physiologicalReaction>
</comment>
<comment type="function">
    <text evidence="6">Counteracts the endogenous Pycsar antiviral defense system. Phosphodiesterase that enables metal-dependent hydrolysis of host cyclic nucleotide Pycsar defense signals such as cCMP and cUMP.</text>
</comment>
<name>A0ABW8HQV8_9BACL</name>
<dbReference type="InterPro" id="IPR001279">
    <property type="entry name" value="Metallo-B-lactamas"/>
</dbReference>
<keyword evidence="10" id="KW-1185">Reference proteome</keyword>
<evidence type="ECO:0000256" key="3">
    <source>
        <dbReference type="ARBA" id="ARBA00022801"/>
    </source>
</evidence>
<evidence type="ECO:0000313" key="10">
    <source>
        <dbReference type="Proteomes" id="UP001618531"/>
    </source>
</evidence>
<dbReference type="InterPro" id="IPR051013">
    <property type="entry name" value="MBL_superfamily_lactonases"/>
</dbReference>
<dbReference type="SMART" id="SM00849">
    <property type="entry name" value="Lactamase_B"/>
    <property type="match status" value="1"/>
</dbReference>
<evidence type="ECO:0000256" key="2">
    <source>
        <dbReference type="ARBA" id="ARBA00022723"/>
    </source>
</evidence>
<dbReference type="CDD" id="cd07720">
    <property type="entry name" value="OPHC2-like_MBL-fold"/>
    <property type="match status" value="1"/>
</dbReference>
<keyword evidence="2" id="KW-0479">Metal-binding</keyword>
<gene>
    <name evidence="9" type="ORF">ACINKY_07470</name>
</gene>
<dbReference type="Pfam" id="PF00753">
    <property type="entry name" value="Lactamase_B"/>
    <property type="match status" value="1"/>
</dbReference>
<keyword evidence="3" id="KW-0378">Hydrolase</keyword>
<evidence type="ECO:0000256" key="7">
    <source>
        <dbReference type="ARBA" id="ARBA00048505"/>
    </source>
</evidence>
<reference evidence="9 10" key="1">
    <citation type="submission" date="2024-11" db="EMBL/GenBank/DDBJ databases">
        <title>Identification and Characterization of a Novel Fosfomycin Bacillithiol Transferase FosB8 in Paenibacillus illinoisensis.</title>
        <authorList>
            <person name="Lu W."/>
        </authorList>
    </citation>
    <scope>NUCLEOTIDE SEQUENCE [LARGE SCALE GENOMIC DNA]</scope>
    <source>
        <strain evidence="9 10">WP77</strain>
    </source>
</reference>
<comment type="caution">
    <text evidence="9">The sequence shown here is derived from an EMBL/GenBank/DDBJ whole genome shotgun (WGS) entry which is preliminary data.</text>
</comment>
<protein>
    <submittedName>
        <fullName evidence="9">MBL fold metallo-hydrolase</fullName>
    </submittedName>
</protein>
<dbReference type="InterPro" id="IPR036866">
    <property type="entry name" value="RibonucZ/Hydroxyglut_hydro"/>
</dbReference>
<dbReference type="EMBL" id="JBIYSL010000001">
    <property type="protein sequence ID" value="MFK0522040.1"/>
    <property type="molecule type" value="Genomic_DNA"/>
</dbReference>
<evidence type="ECO:0000256" key="1">
    <source>
        <dbReference type="ARBA" id="ARBA00007749"/>
    </source>
</evidence>
<organism evidence="9 10">
    <name type="scientific">Paenibacillus illinoisensis</name>
    <dbReference type="NCBI Taxonomy" id="59845"/>
    <lineage>
        <taxon>Bacteria</taxon>
        <taxon>Bacillati</taxon>
        <taxon>Bacillota</taxon>
        <taxon>Bacilli</taxon>
        <taxon>Bacillales</taxon>
        <taxon>Paenibacillaceae</taxon>
        <taxon>Paenibacillus</taxon>
    </lineage>
</organism>
<dbReference type="RefSeq" id="WP_402872924.1">
    <property type="nucleotide sequence ID" value="NZ_JBIYSL010000001.1"/>
</dbReference>
<dbReference type="Proteomes" id="UP001618531">
    <property type="component" value="Unassembled WGS sequence"/>
</dbReference>
<comment type="catalytic activity">
    <reaction evidence="5">
        <text>3',5'-cyclic CMP + H2O = CMP + H(+)</text>
        <dbReference type="Rhea" id="RHEA:72675"/>
        <dbReference type="ChEBI" id="CHEBI:15377"/>
        <dbReference type="ChEBI" id="CHEBI:15378"/>
        <dbReference type="ChEBI" id="CHEBI:58003"/>
        <dbReference type="ChEBI" id="CHEBI:60377"/>
    </reaction>
    <physiologicalReaction direction="left-to-right" evidence="5">
        <dbReference type="Rhea" id="RHEA:72676"/>
    </physiologicalReaction>
</comment>
<dbReference type="PANTHER" id="PTHR42978:SF6">
    <property type="entry name" value="QUORUM-QUENCHING LACTONASE YTNP-RELATED"/>
    <property type="match status" value="1"/>
</dbReference>
<evidence type="ECO:0000256" key="5">
    <source>
        <dbReference type="ARBA" id="ARBA00034221"/>
    </source>
</evidence>
<feature type="domain" description="Metallo-beta-lactamase" evidence="8">
    <location>
        <begin position="63"/>
        <end position="265"/>
    </location>
</feature>
<evidence type="ECO:0000256" key="4">
    <source>
        <dbReference type="ARBA" id="ARBA00022833"/>
    </source>
</evidence>
<evidence type="ECO:0000256" key="6">
    <source>
        <dbReference type="ARBA" id="ARBA00034301"/>
    </source>
</evidence>
<proteinExistence type="inferred from homology"/>
<dbReference type="PANTHER" id="PTHR42978">
    <property type="entry name" value="QUORUM-QUENCHING LACTONASE YTNP-RELATED-RELATED"/>
    <property type="match status" value="1"/>
</dbReference>
<comment type="similarity">
    <text evidence="1">Belongs to the metallo-beta-lactamase superfamily.</text>
</comment>
<accession>A0ABW8HQV8</accession>
<evidence type="ECO:0000259" key="8">
    <source>
        <dbReference type="SMART" id="SM00849"/>
    </source>
</evidence>